<keyword evidence="7" id="KW-0472">Membrane</keyword>
<dbReference type="OrthoDB" id="6334211at2759"/>
<dbReference type="PROSITE" id="PS50052">
    <property type="entry name" value="GUANYLATE_KINASE_2"/>
    <property type="match status" value="1"/>
</dbReference>
<keyword evidence="7" id="KW-1133">Transmembrane helix</keyword>
<keyword evidence="6" id="KW-0067">ATP-binding</keyword>
<feature type="transmembrane region" description="Helical" evidence="7">
    <location>
        <begin position="230"/>
        <end position="250"/>
    </location>
</feature>
<dbReference type="NCBIfam" id="TIGR03263">
    <property type="entry name" value="guanyl_kin"/>
    <property type="match status" value="1"/>
</dbReference>
<dbReference type="EC" id="2.7.4.8" evidence="2"/>
<comment type="caution">
    <text evidence="9">The sequence shown here is derived from an EMBL/GenBank/DDBJ whole genome shotgun (WGS) entry which is preliminary data.</text>
</comment>
<evidence type="ECO:0000313" key="10">
    <source>
        <dbReference type="Proteomes" id="UP000324585"/>
    </source>
</evidence>
<sequence length="559" mass="60617">MGVAAFTGAVSPPWVHMSAGPSCSVAACVRTCKPARRVRARVVHVCKAEAGSDAARSSDSVGETEIASPAGEMRNPSTREIDARGFVVPKVGDIVLYGGKWPGEDAVGLVEKVQYLPERTSYIVDLMELRNVGSQLFAVPSNSNAKKLARKWKDAGAMRVARGASFVASQQAYRVEGVRDGFPKANVKVDDAMRKQYLEEYEALKRELFGNAAVTGAAGTVVAAFGTHDVASTVIFAMGALCGVAYLMLLSRKVDQVQSSTPISMLDRAMVLSRFAMPVVPLLTVYVVQGSTITQTEVVCGSLGFLAYKVPIWQGVFKPMAEEIGKSKPQSAVGMGMKQALNFANRASPSASDAVSQGKHGTADGGSIESEAAFRPVIISGPSGVGKTTLLRMLMEKYPEKYGNCVSHTTRKRRPEEVNGVDYNFVSEDEFLELLRQGAFVEHAYVHGNYYGTSLTSIQELARKQRVCILCIDIQGVETLRSVETFDGLFVWVGPPSLDVLEQRLHERGTEDELAVRLRMNEAVREMSAAATKGYFDRTIINDDLDKAFSELEAILTNK</sequence>
<keyword evidence="3" id="KW-0808">Transferase</keyword>
<dbReference type="InterPro" id="IPR020590">
    <property type="entry name" value="Guanylate_kinase_CS"/>
</dbReference>
<dbReference type="GO" id="GO:0004385">
    <property type="term" value="F:GMP kinase activity"/>
    <property type="evidence" value="ECO:0007669"/>
    <property type="project" value="UniProtKB-EC"/>
</dbReference>
<dbReference type="EMBL" id="VRMN01000003">
    <property type="protein sequence ID" value="KAA8495622.1"/>
    <property type="molecule type" value="Genomic_DNA"/>
</dbReference>
<dbReference type="InterPro" id="IPR027417">
    <property type="entry name" value="P-loop_NTPase"/>
</dbReference>
<comment type="similarity">
    <text evidence="1">Belongs to the guanylate kinase family.</text>
</comment>
<dbReference type="SUPFAM" id="SSF52540">
    <property type="entry name" value="P-loop containing nucleoside triphosphate hydrolases"/>
    <property type="match status" value="1"/>
</dbReference>
<dbReference type="GO" id="GO:0005829">
    <property type="term" value="C:cytosol"/>
    <property type="evidence" value="ECO:0007669"/>
    <property type="project" value="TreeGrafter"/>
</dbReference>
<evidence type="ECO:0000259" key="8">
    <source>
        <dbReference type="PROSITE" id="PS50052"/>
    </source>
</evidence>
<evidence type="ECO:0000256" key="4">
    <source>
        <dbReference type="ARBA" id="ARBA00022741"/>
    </source>
</evidence>
<dbReference type="Proteomes" id="UP000324585">
    <property type="component" value="Unassembled WGS sequence"/>
</dbReference>
<organism evidence="9 10">
    <name type="scientific">Porphyridium purpureum</name>
    <name type="common">Red alga</name>
    <name type="synonym">Porphyridium cruentum</name>
    <dbReference type="NCBI Taxonomy" id="35688"/>
    <lineage>
        <taxon>Eukaryota</taxon>
        <taxon>Rhodophyta</taxon>
        <taxon>Bangiophyceae</taxon>
        <taxon>Porphyridiales</taxon>
        <taxon>Porphyridiaceae</taxon>
        <taxon>Porphyridium</taxon>
    </lineage>
</organism>
<dbReference type="AlphaFoldDB" id="A0A5J4YXP9"/>
<accession>A0A5J4YXP9</accession>
<dbReference type="CDD" id="cd00071">
    <property type="entry name" value="GMPK"/>
    <property type="match status" value="1"/>
</dbReference>
<evidence type="ECO:0000256" key="6">
    <source>
        <dbReference type="ARBA" id="ARBA00022840"/>
    </source>
</evidence>
<dbReference type="OMA" id="FIEWATI"/>
<dbReference type="InterPro" id="IPR008145">
    <property type="entry name" value="GK/Ca_channel_bsu"/>
</dbReference>
<keyword evidence="7" id="KW-0812">Transmembrane</keyword>
<dbReference type="PROSITE" id="PS00856">
    <property type="entry name" value="GUANYLATE_KINASE_1"/>
    <property type="match status" value="1"/>
</dbReference>
<dbReference type="Pfam" id="PF00625">
    <property type="entry name" value="Guanylate_kin"/>
    <property type="match status" value="1"/>
</dbReference>
<dbReference type="InterPro" id="IPR017665">
    <property type="entry name" value="Guanylate_kinase"/>
</dbReference>
<feature type="domain" description="Guanylate kinase-like" evidence="8">
    <location>
        <begin position="374"/>
        <end position="557"/>
    </location>
</feature>
<evidence type="ECO:0000256" key="2">
    <source>
        <dbReference type="ARBA" id="ARBA00012961"/>
    </source>
</evidence>
<dbReference type="GO" id="GO:0005524">
    <property type="term" value="F:ATP binding"/>
    <property type="evidence" value="ECO:0007669"/>
    <property type="project" value="UniProtKB-KW"/>
</dbReference>
<gene>
    <name evidence="9" type="ORF">FVE85_1777</name>
</gene>
<feature type="transmembrane region" description="Helical" evidence="7">
    <location>
        <begin position="271"/>
        <end position="288"/>
    </location>
</feature>
<dbReference type="Gene3D" id="3.40.50.300">
    <property type="entry name" value="P-loop containing nucleotide triphosphate hydrolases"/>
    <property type="match status" value="1"/>
</dbReference>
<evidence type="ECO:0000313" key="9">
    <source>
        <dbReference type="EMBL" id="KAA8495622.1"/>
    </source>
</evidence>
<keyword evidence="4" id="KW-0547">Nucleotide-binding</keyword>
<protein>
    <recommendedName>
        <fullName evidence="2">guanylate kinase</fullName>
        <ecNumber evidence="2">2.7.4.8</ecNumber>
    </recommendedName>
</protein>
<evidence type="ECO:0000256" key="3">
    <source>
        <dbReference type="ARBA" id="ARBA00022679"/>
    </source>
</evidence>
<proteinExistence type="inferred from homology"/>
<keyword evidence="5 9" id="KW-0418">Kinase</keyword>
<dbReference type="PANTHER" id="PTHR23117">
    <property type="entry name" value="GUANYLATE KINASE-RELATED"/>
    <property type="match status" value="1"/>
</dbReference>
<evidence type="ECO:0000256" key="5">
    <source>
        <dbReference type="ARBA" id="ARBA00022777"/>
    </source>
</evidence>
<dbReference type="InterPro" id="IPR008144">
    <property type="entry name" value="Guanylate_kin-like_dom"/>
</dbReference>
<dbReference type="PANTHER" id="PTHR23117:SF13">
    <property type="entry name" value="GUANYLATE KINASE"/>
    <property type="match status" value="1"/>
</dbReference>
<evidence type="ECO:0000256" key="7">
    <source>
        <dbReference type="SAM" id="Phobius"/>
    </source>
</evidence>
<keyword evidence="10" id="KW-1185">Reference proteome</keyword>
<name>A0A5J4YXP9_PORPP</name>
<dbReference type="SMART" id="SM00072">
    <property type="entry name" value="GuKc"/>
    <property type="match status" value="1"/>
</dbReference>
<reference evidence="10" key="1">
    <citation type="journal article" date="2019" name="Nat. Commun.">
        <title>Expansion of phycobilisome linker gene families in mesophilic red algae.</title>
        <authorList>
            <person name="Lee J."/>
            <person name="Kim D."/>
            <person name="Bhattacharya D."/>
            <person name="Yoon H.S."/>
        </authorList>
    </citation>
    <scope>NUCLEOTIDE SEQUENCE [LARGE SCALE GENOMIC DNA]</scope>
    <source>
        <strain evidence="10">CCMP 1328</strain>
    </source>
</reference>
<evidence type="ECO:0000256" key="1">
    <source>
        <dbReference type="ARBA" id="ARBA00005790"/>
    </source>
</evidence>